<dbReference type="Proteomes" id="UP000466683">
    <property type="component" value="Chromosome"/>
</dbReference>
<sequence>MIDIDAVLTMSRLTSVGIGASFIPGPASGAGAAGAKPASLCGAAGPEELGEWPAAQAGAAANMAAVNSATVSRRWRDARVCWGISPM</sequence>
<gene>
    <name evidence="1" type="ORF">MBOE_35060</name>
</gene>
<protein>
    <submittedName>
        <fullName evidence="1">Uncharacterized protein</fullName>
    </submittedName>
</protein>
<proteinExistence type="predicted"/>
<organism evidence="1 2">
    <name type="scientific">Mycolicibacterium boenickei</name>
    <dbReference type="NCBI Taxonomy" id="146017"/>
    <lineage>
        <taxon>Bacteria</taxon>
        <taxon>Bacillati</taxon>
        <taxon>Actinomycetota</taxon>
        <taxon>Actinomycetes</taxon>
        <taxon>Mycobacteriales</taxon>
        <taxon>Mycobacteriaceae</taxon>
        <taxon>Mycolicibacterium</taxon>
    </lineage>
</organism>
<keyword evidence="2" id="KW-1185">Reference proteome</keyword>
<reference evidence="1 2" key="1">
    <citation type="journal article" date="2019" name="Emerg. Microbes Infect.">
        <title>Comprehensive subspecies identification of 175 nontuberculous mycobacteria species based on 7547 genomic profiles.</title>
        <authorList>
            <person name="Matsumoto Y."/>
            <person name="Kinjo T."/>
            <person name="Motooka D."/>
            <person name="Nabeya D."/>
            <person name="Jung N."/>
            <person name="Uechi K."/>
            <person name="Horii T."/>
            <person name="Iida T."/>
            <person name="Fujita J."/>
            <person name="Nakamura S."/>
        </authorList>
    </citation>
    <scope>NUCLEOTIDE SEQUENCE [LARGE SCALE GENOMIC DNA]</scope>
    <source>
        <strain evidence="1 2">JCM 15653</strain>
    </source>
</reference>
<accession>A0ABM7IYB5</accession>
<evidence type="ECO:0000313" key="1">
    <source>
        <dbReference type="EMBL" id="BBX91857.1"/>
    </source>
</evidence>
<dbReference type="EMBL" id="AP022579">
    <property type="protein sequence ID" value="BBX91857.1"/>
    <property type="molecule type" value="Genomic_DNA"/>
</dbReference>
<evidence type="ECO:0000313" key="2">
    <source>
        <dbReference type="Proteomes" id="UP000466683"/>
    </source>
</evidence>
<name>A0ABM7IYB5_9MYCO</name>